<feature type="compositionally biased region" description="Low complexity" evidence="9">
    <location>
        <begin position="328"/>
        <end position="347"/>
    </location>
</feature>
<dbReference type="PANTHER" id="PTHR47962:SF5">
    <property type="entry name" value="ATP-DEPENDENT HELICASE LHR-RELATED"/>
    <property type="match status" value="1"/>
</dbReference>
<dbReference type="EMBL" id="AP011540">
    <property type="protein sequence ID" value="BAI65586.1"/>
    <property type="molecule type" value="Genomic_DNA"/>
</dbReference>
<dbReference type="InterPro" id="IPR055369">
    <property type="entry name" value="WH2_Lhr"/>
</dbReference>
<keyword evidence="6" id="KW-0238">DNA-binding</keyword>
<reference evidence="12 13" key="3">
    <citation type="journal article" date="2010" name="Sequencing">
        <title>Complete Genome Sequence of Rothia mucilaginosa DY-18: A Clinical Isolate with Dense Meshwork-Like Structures from a Persistent Apical Periodontitis Lesion.</title>
        <authorList>
            <person name="Yamane K."/>
            <person name="Nambu T."/>
            <person name="Yamanaka T."/>
            <person name="Mashimo C."/>
            <person name="Sugimori C."/>
            <person name="Leung K.-P."/>
            <person name="Fukushima H."/>
        </authorList>
    </citation>
    <scope>NUCLEOTIDE SEQUENCE [LARGE SCALE GENOMIC DNA]</scope>
    <source>
        <strain evidence="12 13">DY-18</strain>
    </source>
</reference>
<dbReference type="SMART" id="SM00382">
    <property type="entry name" value="AAA"/>
    <property type="match status" value="1"/>
</dbReference>
<dbReference type="Pfam" id="PF00271">
    <property type="entry name" value="Helicase_C"/>
    <property type="match status" value="1"/>
</dbReference>
<keyword evidence="1" id="KW-0547">Nucleotide-binding</keyword>
<feature type="domain" description="Helicase ATP-binding" evidence="10">
    <location>
        <begin position="92"/>
        <end position="283"/>
    </location>
</feature>
<accession>D2NPL8</accession>
<feature type="compositionally biased region" description="Polar residues" evidence="9">
    <location>
        <begin position="384"/>
        <end position="403"/>
    </location>
</feature>
<sequence length="1920" mass="205472">MEEVNELFVGQAGHGGAPFSKFLITLRVKHYGVMHYLSSTSSSPAPSNSRGAHHKPRHNRYMTDALSHFSTPVRDWFRATFSAPTAAQEGAWESIRNGNNTLIIAPTGSGKTLAAFLWSLDALHREHEAGTAGGTRILYISPLKALGADVERNLRAPLAGITRLSGNNTGEPSISVGVRSGDTPARERRQLISNPPDILITTPESLYLMLTSAARNTLAGVTTVIVDEIHNLAATKRGAHLAVSLERLDALLAKPAQRIGLSATVENPEAVARFLGGIQPVKIMSRPVAKEWDLRLSVPVPDMAALGGANDYGQGLYAPSEYTPSKMQGSGVQGSSAAGSTSGGSATNEPTQSAAPQDTASAPYTLEDAIGVFPGQANPAQEPAQETGQANPARQGDNTAPKNTLTIPEEALLEGALHEKALRDTPDSERPETSIWPRVQERIVDHIENNRSTIVFVNSRGLAEKLTAALNDIHLRRVLAKQAISPEDYAAGICDIAEVPPLARAHHGSVSKEQRTLIEEALKGGTLRCVVATSSLELGIDMGHVDLVIQVAAPPSVASALQRVGRAGHRVGEISRGFFYPKHRGDLLGATVTLAGMRSGTLEPLAIPTNPLDVLAQQTVAACALGPISVDSWYEALRRSAPYAELPRALFDSVLEMLAGRYPSDEFAELRPRIIWDRTPTEEAPSGSIEGRPGAQRLAVTSGGTIPDRGLFPVYLVSSDEERGPKRVGELDEEMVYESRAGEVITLGASSWRIEEITHDAVRVSPAPGQPARLPFWHGDRMGRPYALGVQTGAFTRALSSLDATDSTAARQQLEQLGLDTWAVDNLLAYLREQRESTGAVPSDTRMIVERHRDELGDWRVVLHSPLGYGVHAPWALAVRARIEERYGVDASVMASDDGLILRLPAMEDVPPGADLFLFDPDELEAIVTERVGDSALFASRFRENAARALLLPRRDPGKRTPLWQQRQRAAQLLDVARKYPDFPVLLETARECLQDVYDVPALVQVHRSLQSRAVSMLEVETNEPSPFARTLLFEYVAEHLYDGDAPAAERRAAALSLDPALLAELLGSSGLRDLLDPAVLVQTQQRLQRTGERYRACGVEGVADLLRQLGPLSARELSLRLRSDNPPTEAPGIEHEDSENYGEEYGEEYGAHASVEQARELAEQLVRSRRAFSFMGAADGSTEPQLYYAAVEDAARLRDGLGIMPAAALPAALLESVAEPLEDLVSRYARTHIPFTAQQAAEHFSRLTPVGVGVLTPVLQRLQQQRRLSSGEFLPEVLRASGAVGVEWVDTQVLRTIRARSLAALREEIEPVSVQVYGVFLPSWQNVRSLSVRIAQTLPEASAYGAFIPSRRAATVVGERVAPLGSASFNPTAENGTTHASQDSTSATEDLLTAIDQLAGVRVPASALETLILPARVPGYQPHMLDELMASGRVFFTGAGQLGGGSAQKSDGWIRLHLSESSSLTLGEDYPEQLVRAENPELWEALQTPGTLEHAIYEALAHGGLFVPALRERVTQLMSAAAPAGQVVTFPDAAEVSAALWRLVWSGAVTNDSFAPVRAMLAGVRSAHPTPAAPARLSRVGRRGAGRIAAARASMGNAMAGGYGTDGYSSGSYSAPAAGRGLRSLRGHSLRGGLHAAAPAVAPQDSGRFSRVDTLLQEPVEATVAALARADLLLDRYGVLTRGCLQVEDSAGGFSQLYRIYSAAEDRALVRRGYFIEGLGAAQFAAPATVDLLRSTADNLSVPASPQGFGASAYTPQRTDTEQVYGTFTVTLLAATDPANPYGAALSWPAIPSFAHEGAGTVKHRPARKAGACVVLVDGAPVLYVERGAKTLLAFTTDPVLLEAAAPALARLVSAGGAEKISVEKVNDVELLGTHTLNTSAQGAATGEVTEHPVEALRAALQMQGFYATVRGLSLRRAI</sequence>
<reference evidence="13" key="1">
    <citation type="submission" date="2009-07" db="EMBL/GenBank/DDBJ databases">
        <title>Complete genome sequence of Rothia mucilaginosa DJ.</title>
        <authorList>
            <person name="Yamane K."/>
            <person name="Nambu T."/>
            <person name="Mashimo C."/>
            <person name="Sugimori C."/>
            <person name="Yamanaka T."/>
            <person name="Leung K."/>
            <person name="Fukushima H."/>
        </authorList>
    </citation>
    <scope>NUCLEOTIDE SEQUENCE [LARGE SCALE GENOMIC DNA]</scope>
    <source>
        <strain evidence="13">DY-18</strain>
    </source>
</reference>
<feature type="domain" description="Helicase C-terminal" evidence="11">
    <location>
        <begin position="439"/>
        <end position="613"/>
    </location>
</feature>
<dbReference type="CDD" id="cd17922">
    <property type="entry name" value="DEXHc_LHR-like"/>
    <property type="match status" value="1"/>
</dbReference>
<feature type="region of interest" description="Disordered" evidence="9">
    <location>
        <begin position="374"/>
        <end position="403"/>
    </location>
</feature>
<dbReference type="SUPFAM" id="SSF52540">
    <property type="entry name" value="P-loop containing nucleoside triphosphate hydrolases"/>
    <property type="match status" value="1"/>
</dbReference>
<name>D2NPL8_ROTMD</name>
<proteinExistence type="predicted"/>
<evidence type="ECO:0000259" key="10">
    <source>
        <dbReference type="PROSITE" id="PS51192"/>
    </source>
</evidence>
<dbReference type="STRING" id="680646.RMDY18_17540"/>
<dbReference type="InterPro" id="IPR011545">
    <property type="entry name" value="DEAD/DEAH_box_helicase_dom"/>
</dbReference>
<dbReference type="Pfam" id="PF23236">
    <property type="entry name" value="WHD_2nd_Lhr"/>
    <property type="match status" value="1"/>
</dbReference>
<dbReference type="GO" id="GO:0016887">
    <property type="term" value="F:ATP hydrolysis activity"/>
    <property type="evidence" value="ECO:0007669"/>
    <property type="project" value="TreeGrafter"/>
</dbReference>
<dbReference type="InterPro" id="IPR052511">
    <property type="entry name" value="ATP-dep_Helicase"/>
</dbReference>
<dbReference type="InterPro" id="IPR055368">
    <property type="entry name" value="WH3_Lhr"/>
</dbReference>
<keyword evidence="4 12" id="KW-0347">Helicase</keyword>
<keyword evidence="13" id="KW-1185">Reference proteome</keyword>
<dbReference type="eggNOG" id="COG1201">
    <property type="taxonomic scope" value="Bacteria"/>
</dbReference>
<dbReference type="Pfam" id="PF23235">
    <property type="entry name" value="WHD_3rd_Lhr"/>
    <property type="match status" value="1"/>
</dbReference>
<keyword evidence="3" id="KW-0378">Hydrolase</keyword>
<dbReference type="InterPro" id="IPR013701">
    <property type="entry name" value="Lhr-like_DEAD/DEAH_assoc"/>
</dbReference>
<dbReference type="Pfam" id="PF08494">
    <property type="entry name" value="DEAD_assoc"/>
    <property type="match status" value="1"/>
</dbReference>
<evidence type="ECO:0000313" key="13">
    <source>
        <dbReference type="Proteomes" id="UP000001883"/>
    </source>
</evidence>
<dbReference type="PROSITE" id="PS51194">
    <property type="entry name" value="HELICASE_CTER"/>
    <property type="match status" value="1"/>
</dbReference>
<dbReference type="InterPro" id="IPR001650">
    <property type="entry name" value="Helicase_C-like"/>
</dbReference>
<dbReference type="InterPro" id="IPR014001">
    <property type="entry name" value="Helicase_ATP-bd"/>
</dbReference>
<evidence type="ECO:0000256" key="7">
    <source>
        <dbReference type="ARBA" id="ARBA00023204"/>
    </source>
</evidence>
<evidence type="ECO:0000256" key="5">
    <source>
        <dbReference type="ARBA" id="ARBA00022840"/>
    </source>
</evidence>
<protein>
    <submittedName>
        <fullName evidence="12">Lhr-like helicase</fullName>
    </submittedName>
</protein>
<feature type="region of interest" description="Disordered" evidence="9">
    <location>
        <begin position="324"/>
        <end position="358"/>
    </location>
</feature>
<dbReference type="SMART" id="SM00490">
    <property type="entry name" value="HELICc"/>
    <property type="match status" value="1"/>
</dbReference>
<dbReference type="PANTHER" id="PTHR47962">
    <property type="entry name" value="ATP-DEPENDENT HELICASE LHR-RELATED-RELATED"/>
    <property type="match status" value="1"/>
</dbReference>
<evidence type="ECO:0000256" key="8">
    <source>
        <dbReference type="ARBA" id="ARBA00023235"/>
    </source>
</evidence>
<gene>
    <name evidence="12" type="ordered locus">RMDY18_17540</name>
</gene>
<dbReference type="KEGG" id="rmu:RMDY18_17540"/>
<feature type="region of interest" description="Disordered" evidence="9">
    <location>
        <begin position="1368"/>
        <end position="1388"/>
    </location>
</feature>
<dbReference type="GO" id="GO:0003677">
    <property type="term" value="F:DNA binding"/>
    <property type="evidence" value="ECO:0007669"/>
    <property type="project" value="UniProtKB-KW"/>
</dbReference>
<dbReference type="InterPro" id="IPR027417">
    <property type="entry name" value="P-loop_NTPase"/>
</dbReference>
<evidence type="ECO:0000256" key="1">
    <source>
        <dbReference type="ARBA" id="ARBA00022741"/>
    </source>
</evidence>
<keyword evidence="5" id="KW-0067">ATP-binding</keyword>
<evidence type="ECO:0000256" key="6">
    <source>
        <dbReference type="ARBA" id="ARBA00023125"/>
    </source>
</evidence>
<keyword evidence="2" id="KW-0227">DNA damage</keyword>
<dbReference type="Pfam" id="PF19306">
    <property type="entry name" value="WHD_Lhr"/>
    <property type="match status" value="1"/>
</dbReference>
<dbReference type="Proteomes" id="UP000001883">
    <property type="component" value="Chromosome"/>
</dbReference>
<dbReference type="CDD" id="cd18796">
    <property type="entry name" value="SF2_C_LHR"/>
    <property type="match status" value="1"/>
</dbReference>
<dbReference type="GO" id="GO:0005524">
    <property type="term" value="F:ATP binding"/>
    <property type="evidence" value="ECO:0007669"/>
    <property type="project" value="UniProtKB-KW"/>
</dbReference>
<keyword evidence="7" id="KW-0234">DNA repair</keyword>
<dbReference type="SMART" id="SM00487">
    <property type="entry name" value="DEXDc"/>
    <property type="match status" value="1"/>
</dbReference>
<evidence type="ECO:0000256" key="4">
    <source>
        <dbReference type="ARBA" id="ARBA00022806"/>
    </source>
</evidence>
<dbReference type="InterPro" id="IPR045628">
    <property type="entry name" value="Lhr_WH_dom"/>
</dbReference>
<dbReference type="Pfam" id="PF00270">
    <property type="entry name" value="DEAD"/>
    <property type="match status" value="1"/>
</dbReference>
<evidence type="ECO:0000313" key="12">
    <source>
        <dbReference type="EMBL" id="BAI65586.1"/>
    </source>
</evidence>
<dbReference type="PROSITE" id="PS51192">
    <property type="entry name" value="HELICASE_ATP_BIND_1"/>
    <property type="match status" value="1"/>
</dbReference>
<organism evidence="12 13">
    <name type="scientific">Rothia mucilaginosa (strain DY-18)</name>
    <name type="common">Stomatococcus mucilaginosus</name>
    <dbReference type="NCBI Taxonomy" id="680646"/>
    <lineage>
        <taxon>Bacteria</taxon>
        <taxon>Bacillati</taxon>
        <taxon>Actinomycetota</taxon>
        <taxon>Actinomycetes</taxon>
        <taxon>Micrococcales</taxon>
        <taxon>Micrococcaceae</taxon>
        <taxon>Rothia</taxon>
    </lineage>
</organism>
<dbReference type="GO" id="GO:0004386">
    <property type="term" value="F:helicase activity"/>
    <property type="evidence" value="ECO:0007669"/>
    <property type="project" value="UniProtKB-KW"/>
</dbReference>
<reference evidence="12 13" key="2">
    <citation type="journal article" date="2010" name="J Osaka Dent Univ">
        <title>Isolation and identification of Rothia mucilaginosa from persistent apical periodontitis lesions.</title>
        <authorList>
            <person name="Yamane K."/>
            <person name="Yoshida M."/>
            <person name="Fujihira T."/>
            <person name="Baba T."/>
            <person name="Tsuji N."/>
            <person name="Hayashi H."/>
            <person name="Sugimori C."/>
            <person name="Yamanaka T."/>
            <person name="Mashimo C."/>
            <person name="Nambu T."/>
            <person name="Kawai H."/>
            <person name="Fukushima H."/>
        </authorList>
    </citation>
    <scope>NUCLEOTIDE SEQUENCE [LARGE SCALE GENOMIC DNA]</scope>
    <source>
        <strain evidence="12 13">DY-18</strain>
    </source>
</reference>
<keyword evidence="8" id="KW-0413">Isomerase</keyword>
<dbReference type="HOGENOM" id="CLU_002025_3_1_11"/>
<feature type="compositionally biased region" description="Polar residues" evidence="9">
    <location>
        <begin position="348"/>
        <end position="358"/>
    </location>
</feature>
<evidence type="ECO:0000256" key="9">
    <source>
        <dbReference type="SAM" id="MobiDB-lite"/>
    </source>
</evidence>
<dbReference type="InterPro" id="IPR055367">
    <property type="entry name" value="WH4_Lhr"/>
</dbReference>
<dbReference type="GO" id="GO:0006281">
    <property type="term" value="P:DNA repair"/>
    <property type="evidence" value="ECO:0007669"/>
    <property type="project" value="UniProtKB-KW"/>
</dbReference>
<dbReference type="Pfam" id="PF23234">
    <property type="entry name" value="WHD_4th_Lhr"/>
    <property type="match status" value="1"/>
</dbReference>
<evidence type="ECO:0000256" key="2">
    <source>
        <dbReference type="ARBA" id="ARBA00022763"/>
    </source>
</evidence>
<dbReference type="Gene3D" id="3.40.50.300">
    <property type="entry name" value="P-loop containing nucleotide triphosphate hydrolases"/>
    <property type="match status" value="2"/>
</dbReference>
<evidence type="ECO:0000256" key="3">
    <source>
        <dbReference type="ARBA" id="ARBA00022801"/>
    </source>
</evidence>
<evidence type="ECO:0000259" key="11">
    <source>
        <dbReference type="PROSITE" id="PS51194"/>
    </source>
</evidence>
<dbReference type="InterPro" id="IPR003593">
    <property type="entry name" value="AAA+_ATPase"/>
</dbReference>